<dbReference type="PANTHER" id="PTHR48480">
    <property type="match status" value="1"/>
</dbReference>
<sequence>MVVYLELISAERIHEHFVVTLRGNNDDFSFSRNFVVNSTQICEDCFSSLIFVVKHVFSCSEAKRRTGTALITPSSSGRIAILLTCLDFGVREPDFYGAIVSIGSGKSILFIPRLPEDYAVWLREIKPLSHFKETYMVDMVYYVDEEVIQVLSEQFKGSGKPMLYHKESILVIWSK</sequence>
<accession>A0A078J2L3</accession>
<dbReference type="GO" id="GO:0016805">
    <property type="term" value="F:dipeptidase activity"/>
    <property type="evidence" value="ECO:0007669"/>
    <property type="project" value="UniProtKB-KW"/>
</dbReference>
<dbReference type="InterPro" id="IPR007865">
    <property type="entry name" value="Aminopep_P_N"/>
</dbReference>
<evidence type="ECO:0000256" key="3">
    <source>
        <dbReference type="ARBA" id="ARBA00022801"/>
    </source>
</evidence>
<evidence type="ECO:0000256" key="1">
    <source>
        <dbReference type="ARBA" id="ARBA00022670"/>
    </source>
</evidence>
<evidence type="ECO:0000313" key="8">
    <source>
        <dbReference type="Proteomes" id="UP000028999"/>
    </source>
</evidence>
<dbReference type="Proteomes" id="UP000028999">
    <property type="component" value="Unassembled WGS sequence"/>
</dbReference>
<dbReference type="Gene3D" id="3.40.350.10">
    <property type="entry name" value="Creatinase/prolidase N-terminal domain"/>
    <property type="match status" value="1"/>
</dbReference>
<keyword evidence="2" id="KW-0479">Metal-binding</keyword>
<reference evidence="7 8" key="1">
    <citation type="journal article" date="2014" name="Science">
        <title>Plant genetics. Early allopolyploid evolution in the post-Neolithic Brassica napus oilseed genome.</title>
        <authorList>
            <person name="Chalhoub B."/>
            <person name="Denoeud F."/>
            <person name="Liu S."/>
            <person name="Parkin I.A."/>
            <person name="Tang H."/>
            <person name="Wang X."/>
            <person name="Chiquet J."/>
            <person name="Belcram H."/>
            <person name="Tong C."/>
            <person name="Samans B."/>
            <person name="Correa M."/>
            <person name="Da Silva C."/>
            <person name="Just J."/>
            <person name="Falentin C."/>
            <person name="Koh C.S."/>
            <person name="Le Clainche I."/>
            <person name="Bernard M."/>
            <person name="Bento P."/>
            <person name="Noel B."/>
            <person name="Labadie K."/>
            <person name="Alberti A."/>
            <person name="Charles M."/>
            <person name="Arnaud D."/>
            <person name="Guo H."/>
            <person name="Daviaud C."/>
            <person name="Alamery S."/>
            <person name="Jabbari K."/>
            <person name="Zhao M."/>
            <person name="Edger P.P."/>
            <person name="Chelaifa H."/>
            <person name="Tack D."/>
            <person name="Lassalle G."/>
            <person name="Mestiri I."/>
            <person name="Schnel N."/>
            <person name="Le Paslier M.C."/>
            <person name="Fan G."/>
            <person name="Renault V."/>
            <person name="Bayer P.E."/>
            <person name="Golicz A.A."/>
            <person name="Manoli S."/>
            <person name="Lee T.H."/>
            <person name="Thi V.H."/>
            <person name="Chalabi S."/>
            <person name="Hu Q."/>
            <person name="Fan C."/>
            <person name="Tollenaere R."/>
            <person name="Lu Y."/>
            <person name="Battail C."/>
            <person name="Shen J."/>
            <person name="Sidebottom C.H."/>
            <person name="Wang X."/>
            <person name="Canaguier A."/>
            <person name="Chauveau A."/>
            <person name="Berard A."/>
            <person name="Deniot G."/>
            <person name="Guan M."/>
            <person name="Liu Z."/>
            <person name="Sun F."/>
            <person name="Lim Y.P."/>
            <person name="Lyons E."/>
            <person name="Town C.D."/>
            <person name="Bancroft I."/>
            <person name="Wang X."/>
            <person name="Meng J."/>
            <person name="Ma J."/>
            <person name="Pires J.C."/>
            <person name="King G.J."/>
            <person name="Brunel D."/>
            <person name="Delourme R."/>
            <person name="Renard M."/>
            <person name="Aury J.M."/>
            <person name="Adams K.L."/>
            <person name="Batley J."/>
            <person name="Snowdon R.J."/>
            <person name="Tost J."/>
            <person name="Edwards D."/>
            <person name="Zhou Y."/>
            <person name="Hua W."/>
            <person name="Sharpe A.G."/>
            <person name="Paterson A.H."/>
            <person name="Guan C."/>
            <person name="Wincker P."/>
        </authorList>
    </citation>
    <scope>NUCLEOTIDE SEQUENCE [LARGE SCALE GENOMIC DNA]</scope>
    <source>
        <strain evidence="8">cv. Darmor-bzh</strain>
    </source>
</reference>
<proteinExistence type="predicted"/>
<dbReference type="PaxDb" id="3708-A0A078J2L3"/>
<keyword evidence="5" id="KW-0482">Metalloprotease</keyword>
<keyword evidence="1" id="KW-0645">Protease</keyword>
<name>A0A078J2L3_BRANA</name>
<dbReference type="AlphaFoldDB" id="A0A078J2L3"/>
<dbReference type="InterPro" id="IPR029149">
    <property type="entry name" value="Creatin/AminoP/Spt16_N"/>
</dbReference>
<evidence type="ECO:0000256" key="2">
    <source>
        <dbReference type="ARBA" id="ARBA00022723"/>
    </source>
</evidence>
<dbReference type="Pfam" id="PF05195">
    <property type="entry name" value="AMP_N"/>
    <property type="match status" value="1"/>
</dbReference>
<dbReference type="Gramene" id="CDY56417">
    <property type="protein sequence ID" value="CDY56417"/>
    <property type="gene ID" value="GSBRNA2T00019570001"/>
</dbReference>
<dbReference type="PANTHER" id="PTHR48480:SF2">
    <property type="entry name" value="PEPTIDASE D"/>
    <property type="match status" value="1"/>
</dbReference>
<dbReference type="InterPro" id="IPR052433">
    <property type="entry name" value="X-Pro_dipept-like"/>
</dbReference>
<protein>
    <submittedName>
        <fullName evidence="7">BnaC04g54870D protein</fullName>
    </submittedName>
</protein>
<keyword evidence="8" id="KW-1185">Reference proteome</keyword>
<feature type="domain" description="Aminopeptidase P N-terminal" evidence="6">
    <location>
        <begin position="88"/>
        <end position="160"/>
    </location>
</feature>
<dbReference type="GO" id="GO:0030145">
    <property type="term" value="F:manganese ion binding"/>
    <property type="evidence" value="ECO:0007669"/>
    <property type="project" value="InterPro"/>
</dbReference>
<evidence type="ECO:0000259" key="6">
    <source>
        <dbReference type="Pfam" id="PF05195"/>
    </source>
</evidence>
<dbReference type="SUPFAM" id="SSF53092">
    <property type="entry name" value="Creatinase/prolidase N-terminal domain"/>
    <property type="match status" value="1"/>
</dbReference>
<evidence type="ECO:0000256" key="5">
    <source>
        <dbReference type="ARBA" id="ARBA00023049"/>
    </source>
</evidence>
<keyword evidence="3" id="KW-0378">Hydrolase</keyword>
<evidence type="ECO:0000313" key="7">
    <source>
        <dbReference type="EMBL" id="CDY56417.1"/>
    </source>
</evidence>
<dbReference type="EMBL" id="LK033487">
    <property type="protein sequence ID" value="CDY56417.1"/>
    <property type="molecule type" value="Genomic_DNA"/>
</dbReference>
<organism evidence="7 8">
    <name type="scientific">Brassica napus</name>
    <name type="common">Rape</name>
    <dbReference type="NCBI Taxonomy" id="3708"/>
    <lineage>
        <taxon>Eukaryota</taxon>
        <taxon>Viridiplantae</taxon>
        <taxon>Streptophyta</taxon>
        <taxon>Embryophyta</taxon>
        <taxon>Tracheophyta</taxon>
        <taxon>Spermatophyta</taxon>
        <taxon>Magnoliopsida</taxon>
        <taxon>eudicotyledons</taxon>
        <taxon>Gunneridae</taxon>
        <taxon>Pentapetalae</taxon>
        <taxon>rosids</taxon>
        <taxon>malvids</taxon>
        <taxon>Brassicales</taxon>
        <taxon>Brassicaceae</taxon>
        <taxon>Brassiceae</taxon>
        <taxon>Brassica</taxon>
    </lineage>
</organism>
<dbReference type="GO" id="GO:0006508">
    <property type="term" value="P:proteolysis"/>
    <property type="evidence" value="ECO:0007669"/>
    <property type="project" value="UniProtKB-KW"/>
</dbReference>
<evidence type="ECO:0000256" key="4">
    <source>
        <dbReference type="ARBA" id="ARBA00022997"/>
    </source>
</evidence>
<gene>
    <name evidence="7" type="primary">BnaC04g54870D</name>
    <name evidence="7" type="ORF">GSBRNA2T00019570001</name>
</gene>
<keyword evidence="4" id="KW-0224">Dipeptidase</keyword>
<dbReference type="STRING" id="3708.A0A078J2L3"/>
<dbReference type="GO" id="GO:0070006">
    <property type="term" value="F:metalloaminopeptidase activity"/>
    <property type="evidence" value="ECO:0007669"/>
    <property type="project" value="InterPro"/>
</dbReference>